<evidence type="ECO:0000256" key="7">
    <source>
        <dbReference type="ARBA" id="ARBA00047899"/>
    </source>
</evidence>
<feature type="domain" description="Protein kinase" evidence="11">
    <location>
        <begin position="213"/>
        <end position="489"/>
    </location>
</feature>
<keyword evidence="5" id="KW-0418">Kinase</keyword>
<comment type="subunit">
    <text evidence="9">Interacts with calmodulin (CaM) in a Ca(2+)-dependent manner.</text>
</comment>
<keyword evidence="2" id="KW-0723">Serine/threonine-protein kinase</keyword>
<evidence type="ECO:0000256" key="8">
    <source>
        <dbReference type="ARBA" id="ARBA00048679"/>
    </source>
</evidence>
<accession>A0A817B000</accession>
<dbReference type="PANTHER" id="PTHR46008:SF48">
    <property type="entry name" value="PROTEIN KINASE DOMAIN-CONTAINING PROTEIN"/>
    <property type="match status" value="1"/>
</dbReference>
<dbReference type="PANTHER" id="PTHR46008">
    <property type="entry name" value="LEAF RUST 10 DISEASE-RESISTANCE LOCUS RECEPTOR-LIKE PROTEIN KINASE-LIKE 1.4"/>
    <property type="match status" value="1"/>
</dbReference>
<proteinExistence type="predicted"/>
<dbReference type="GO" id="GO:0005524">
    <property type="term" value="F:ATP binding"/>
    <property type="evidence" value="ECO:0007669"/>
    <property type="project" value="UniProtKB-UniRule"/>
</dbReference>
<organism evidence="12">
    <name type="scientific">Brassica napus</name>
    <name type="common">Rape</name>
    <dbReference type="NCBI Taxonomy" id="3708"/>
    <lineage>
        <taxon>Eukaryota</taxon>
        <taxon>Viridiplantae</taxon>
        <taxon>Streptophyta</taxon>
        <taxon>Embryophyta</taxon>
        <taxon>Tracheophyta</taxon>
        <taxon>Spermatophyta</taxon>
        <taxon>Magnoliopsida</taxon>
        <taxon>eudicotyledons</taxon>
        <taxon>Gunneridae</taxon>
        <taxon>Pentapetalae</taxon>
        <taxon>rosids</taxon>
        <taxon>malvids</taxon>
        <taxon>Brassicales</taxon>
        <taxon>Brassicaceae</taxon>
        <taxon>Brassiceae</taxon>
        <taxon>Brassica</taxon>
    </lineage>
</organism>
<dbReference type="EMBL" id="HG994364">
    <property type="protein sequence ID" value="CAF2332417.1"/>
    <property type="molecule type" value="Genomic_DNA"/>
</dbReference>
<sequence>MTNFSSYSFFLSFFLSTSFYFEMTSLCPNFRSSFSYSAPFRFNLAFEVTSEKIIFTFFLLPCLLRHTPMRSRTPTPLLSPNGKPQKSVSEYNWSDAGTVAKVRNVSTIGAIKRAAKKVVGVFAFIFTGQRKLKPRECRSDPGDCSNLDRESTLSGWSGYSTPSSYGGSKVSGQYRFSGSRFKSPGRDSSSSKSWHHGPVIFSFAELQRATAKFSTVHQIGEGGFGTVFKGKLDDGTFVAIKRARKNNYGRSWLREFKNEIYTLSKIEHMNLVKLYGFLEHEDEKVIVVEYVGNGNLREHLDGLRGNRLEMAERLEIAIDVAHALTYLHTYTDTPVIHRDIKASNILITEKLRAKVADFGFARLVSEDPGATHVSTQVKGSAGYVDPDYLRTFQLSDKSDVYSFGVLLIEIVTGRRPIELKRPRKDRLTVKWALSRLKDGETVLVMDPLLKRNRAAIEVAEKMLRLARECVGPTRGTRPAMKECVEKLWGIRRDMKETILVSSPSVSSSSSATHSFVGRDSDRYALPKIIDDENSTELLSP</sequence>
<dbReference type="AlphaFoldDB" id="A0A817B000"/>
<evidence type="ECO:0000313" key="12">
    <source>
        <dbReference type="EMBL" id="CAF2332417.1"/>
    </source>
</evidence>
<dbReference type="PROSITE" id="PS00108">
    <property type="entry name" value="PROTEIN_KINASE_ST"/>
    <property type="match status" value="1"/>
</dbReference>
<dbReference type="SMART" id="SM00220">
    <property type="entry name" value="S_TKc"/>
    <property type="match status" value="1"/>
</dbReference>
<feature type="binding site" evidence="10">
    <location>
        <position position="245"/>
    </location>
    <ligand>
        <name>ATP</name>
        <dbReference type="ChEBI" id="CHEBI:30616"/>
    </ligand>
</feature>
<evidence type="ECO:0000256" key="9">
    <source>
        <dbReference type="ARBA" id="ARBA00066160"/>
    </source>
</evidence>
<evidence type="ECO:0000259" key="11">
    <source>
        <dbReference type="PROSITE" id="PS50011"/>
    </source>
</evidence>
<dbReference type="SUPFAM" id="SSF56112">
    <property type="entry name" value="Protein kinase-like (PK-like)"/>
    <property type="match status" value="1"/>
</dbReference>
<dbReference type="FunFam" id="3.30.200.20:FF:000544">
    <property type="entry name" value="Calmodulin-binding receptor-like cytoplasmic kinase 1"/>
    <property type="match status" value="1"/>
</dbReference>
<dbReference type="InterPro" id="IPR017441">
    <property type="entry name" value="Protein_kinase_ATP_BS"/>
</dbReference>
<dbReference type="InterPro" id="IPR000719">
    <property type="entry name" value="Prot_kinase_dom"/>
</dbReference>
<dbReference type="Gene3D" id="1.10.510.10">
    <property type="entry name" value="Transferase(Phosphotransferase) domain 1"/>
    <property type="match status" value="1"/>
</dbReference>
<dbReference type="InterPro" id="IPR011009">
    <property type="entry name" value="Kinase-like_dom_sf"/>
</dbReference>
<name>A0A817B000_BRANA</name>
<dbReference type="PROSITE" id="PS00107">
    <property type="entry name" value="PROTEIN_KINASE_ATP"/>
    <property type="match status" value="1"/>
</dbReference>
<keyword evidence="4 10" id="KW-0547">Nucleotide-binding</keyword>
<dbReference type="InterPro" id="IPR008271">
    <property type="entry name" value="Ser/Thr_kinase_AS"/>
</dbReference>
<evidence type="ECO:0000256" key="4">
    <source>
        <dbReference type="ARBA" id="ARBA00022741"/>
    </source>
</evidence>
<comment type="catalytic activity">
    <reaction evidence="8">
        <text>L-seryl-[protein] + ATP = O-phospho-L-seryl-[protein] + ADP + H(+)</text>
        <dbReference type="Rhea" id="RHEA:17989"/>
        <dbReference type="Rhea" id="RHEA-COMP:9863"/>
        <dbReference type="Rhea" id="RHEA-COMP:11604"/>
        <dbReference type="ChEBI" id="CHEBI:15378"/>
        <dbReference type="ChEBI" id="CHEBI:29999"/>
        <dbReference type="ChEBI" id="CHEBI:30616"/>
        <dbReference type="ChEBI" id="CHEBI:83421"/>
        <dbReference type="ChEBI" id="CHEBI:456216"/>
        <dbReference type="EC" id="2.7.11.1"/>
    </reaction>
</comment>
<protein>
    <recommendedName>
        <fullName evidence="1">non-specific serine/threonine protein kinase</fullName>
        <ecNumber evidence="1">2.7.11.1</ecNumber>
    </recommendedName>
</protein>
<dbReference type="FunFam" id="1.10.510.10:FF:000300">
    <property type="entry name" value="Calmodulin-binding receptor-like cytoplasmic kinase 3"/>
    <property type="match status" value="1"/>
</dbReference>
<dbReference type="Pfam" id="PF00069">
    <property type="entry name" value="Pkinase"/>
    <property type="match status" value="1"/>
</dbReference>
<dbReference type="GO" id="GO:0004674">
    <property type="term" value="F:protein serine/threonine kinase activity"/>
    <property type="evidence" value="ECO:0007669"/>
    <property type="project" value="UniProtKB-KW"/>
</dbReference>
<dbReference type="PROSITE" id="PS50011">
    <property type="entry name" value="PROTEIN_KINASE_DOM"/>
    <property type="match status" value="1"/>
</dbReference>
<evidence type="ECO:0000256" key="6">
    <source>
        <dbReference type="ARBA" id="ARBA00022840"/>
    </source>
</evidence>
<evidence type="ECO:0000256" key="2">
    <source>
        <dbReference type="ARBA" id="ARBA00022527"/>
    </source>
</evidence>
<keyword evidence="3" id="KW-0808">Transferase</keyword>
<evidence type="ECO:0000256" key="5">
    <source>
        <dbReference type="ARBA" id="ARBA00022777"/>
    </source>
</evidence>
<dbReference type="Gene3D" id="3.30.200.20">
    <property type="entry name" value="Phosphorylase Kinase, domain 1"/>
    <property type="match status" value="1"/>
</dbReference>
<evidence type="ECO:0000256" key="1">
    <source>
        <dbReference type="ARBA" id="ARBA00012513"/>
    </source>
</evidence>
<dbReference type="EC" id="2.7.11.1" evidence="1"/>
<evidence type="ECO:0000256" key="10">
    <source>
        <dbReference type="PROSITE-ProRule" id="PRU10141"/>
    </source>
</evidence>
<keyword evidence="6 10" id="KW-0067">ATP-binding</keyword>
<comment type="catalytic activity">
    <reaction evidence="7">
        <text>L-threonyl-[protein] + ATP = O-phospho-L-threonyl-[protein] + ADP + H(+)</text>
        <dbReference type="Rhea" id="RHEA:46608"/>
        <dbReference type="Rhea" id="RHEA-COMP:11060"/>
        <dbReference type="Rhea" id="RHEA-COMP:11605"/>
        <dbReference type="ChEBI" id="CHEBI:15378"/>
        <dbReference type="ChEBI" id="CHEBI:30013"/>
        <dbReference type="ChEBI" id="CHEBI:30616"/>
        <dbReference type="ChEBI" id="CHEBI:61977"/>
        <dbReference type="ChEBI" id="CHEBI:456216"/>
        <dbReference type="EC" id="2.7.11.1"/>
    </reaction>
</comment>
<reference evidence="12" key="1">
    <citation type="submission" date="2021-01" db="EMBL/GenBank/DDBJ databases">
        <authorList>
            <consortium name="Genoscope - CEA"/>
            <person name="William W."/>
        </authorList>
    </citation>
    <scope>NUCLEOTIDE SEQUENCE</scope>
</reference>
<evidence type="ECO:0000256" key="3">
    <source>
        <dbReference type="ARBA" id="ARBA00022679"/>
    </source>
</evidence>
<gene>
    <name evidence="12" type="ORF">DARMORV10_A10P15340.1</name>
</gene>
<dbReference type="Proteomes" id="UP001295469">
    <property type="component" value="Chromosome A10"/>
</dbReference>